<dbReference type="CDD" id="cd00822">
    <property type="entry name" value="TopoII_Trans_DNA_gyrase"/>
    <property type="match status" value="1"/>
</dbReference>
<dbReference type="PRINTS" id="PR01098">
    <property type="entry name" value="TOPISMRASE4B"/>
</dbReference>
<comment type="caution">
    <text evidence="13">The sequence shown here is derived from an EMBL/GenBank/DDBJ whole genome shotgun (WGS) entry which is preliminary data.</text>
</comment>
<keyword evidence="4 10" id="KW-0547">Nucleotide-binding</keyword>
<evidence type="ECO:0000256" key="3">
    <source>
        <dbReference type="ARBA" id="ARBA00022723"/>
    </source>
</evidence>
<feature type="binding site" evidence="10">
    <location>
        <begin position="123"/>
        <end position="129"/>
    </location>
    <ligand>
        <name>ATP</name>
        <dbReference type="ChEBI" id="CHEBI:30616"/>
    </ligand>
</feature>
<dbReference type="HAMAP" id="MF_00938">
    <property type="entry name" value="ParE_type1"/>
    <property type="match status" value="1"/>
</dbReference>
<keyword evidence="6" id="KW-0460">Magnesium</keyword>
<reference evidence="13 14" key="1">
    <citation type="submission" date="2019-12" db="EMBL/GenBank/DDBJ databases">
        <authorList>
            <person name="Li M."/>
        </authorList>
    </citation>
    <scope>NUCLEOTIDE SEQUENCE [LARGE SCALE GENOMIC DNA]</scope>
    <source>
        <strain evidence="13 14">GBMRC 2024</strain>
    </source>
</reference>
<dbReference type="InterPro" id="IPR020568">
    <property type="entry name" value="Ribosomal_Su5_D2-typ_SF"/>
</dbReference>
<dbReference type="FunFam" id="3.30.565.10:FF:000002">
    <property type="entry name" value="DNA gyrase subunit B"/>
    <property type="match status" value="1"/>
</dbReference>
<dbReference type="InterPro" id="IPR036890">
    <property type="entry name" value="HATPase_C_sf"/>
</dbReference>
<dbReference type="PANTHER" id="PTHR45866">
    <property type="entry name" value="DNA GYRASE/TOPOISOMERASE SUBUNIT B"/>
    <property type="match status" value="1"/>
</dbReference>
<evidence type="ECO:0000256" key="2">
    <source>
        <dbReference type="ARBA" id="ARBA00001946"/>
    </source>
</evidence>
<dbReference type="Gene3D" id="3.40.50.670">
    <property type="match status" value="1"/>
</dbReference>
<keyword evidence="5 10" id="KW-0067">ATP-binding</keyword>
<feature type="binding site" evidence="10">
    <location>
        <position position="14"/>
    </location>
    <ligand>
        <name>ATP</name>
        <dbReference type="ChEBI" id="CHEBI:30616"/>
    </ligand>
</feature>
<proteinExistence type="inferred from homology"/>
<feature type="site" description="Interaction with DNA" evidence="10">
    <location>
        <position position="467"/>
    </location>
</feature>
<dbReference type="GO" id="GO:0005694">
    <property type="term" value="C:chromosome"/>
    <property type="evidence" value="ECO:0007669"/>
    <property type="project" value="InterPro"/>
</dbReference>
<dbReference type="Gene3D" id="3.30.230.10">
    <property type="match status" value="1"/>
</dbReference>
<feature type="binding site" evidence="10">
    <location>
        <position position="54"/>
    </location>
    <ligand>
        <name>ATP</name>
        <dbReference type="ChEBI" id="CHEBI:30616"/>
    </ligand>
</feature>
<evidence type="ECO:0000313" key="13">
    <source>
        <dbReference type="EMBL" id="MXN17284.1"/>
    </source>
</evidence>
<dbReference type="Pfam" id="PF00204">
    <property type="entry name" value="DNA_gyraseB"/>
    <property type="match status" value="1"/>
</dbReference>
<evidence type="ECO:0000256" key="11">
    <source>
        <dbReference type="SAM" id="MobiDB-lite"/>
    </source>
</evidence>
<keyword evidence="8 10" id="KW-0238">DNA-binding</keyword>
<dbReference type="Pfam" id="PF01751">
    <property type="entry name" value="Toprim"/>
    <property type="match status" value="1"/>
</dbReference>
<dbReference type="SMART" id="SM00387">
    <property type="entry name" value="HATPase_c"/>
    <property type="match status" value="1"/>
</dbReference>
<evidence type="ECO:0000256" key="10">
    <source>
        <dbReference type="HAMAP-Rule" id="MF_00938"/>
    </source>
</evidence>
<evidence type="ECO:0000256" key="9">
    <source>
        <dbReference type="ARBA" id="ARBA00023235"/>
    </source>
</evidence>
<dbReference type="InterPro" id="IPR013506">
    <property type="entry name" value="Topo_IIA_bsu_dom2"/>
</dbReference>
<dbReference type="InterPro" id="IPR005737">
    <property type="entry name" value="TopoIV_B_Gneg"/>
</dbReference>
<dbReference type="GO" id="GO:0007059">
    <property type="term" value="P:chromosome segregation"/>
    <property type="evidence" value="ECO:0007669"/>
    <property type="project" value="UniProtKB-UniRule"/>
</dbReference>
<accession>A0A6L7FYV3</accession>
<feature type="binding site" evidence="10">
    <location>
        <position position="353"/>
    </location>
    <ligand>
        <name>ATP</name>
        <dbReference type="ChEBI" id="CHEBI:30616"/>
    </ligand>
</feature>
<feature type="site" description="Interaction with DNA" evidence="10">
    <location>
        <position position="519"/>
    </location>
</feature>
<dbReference type="EC" id="5.6.2.2" evidence="10"/>
<dbReference type="GO" id="GO:0005524">
    <property type="term" value="F:ATP binding"/>
    <property type="evidence" value="ECO:0007669"/>
    <property type="project" value="UniProtKB-UniRule"/>
</dbReference>
<dbReference type="CDD" id="cd16928">
    <property type="entry name" value="HATPase_GyrB-like"/>
    <property type="match status" value="1"/>
</dbReference>
<dbReference type="GO" id="GO:0006265">
    <property type="term" value="P:DNA topological change"/>
    <property type="evidence" value="ECO:0007669"/>
    <property type="project" value="UniProtKB-UniRule"/>
</dbReference>
<comment type="subunit">
    <text evidence="10">Heterotetramer composed of ParC and ParE.</text>
</comment>
<organism evidence="13 14">
    <name type="scientific">Pseudooceanicola albus</name>
    <dbReference type="NCBI Taxonomy" id="2692189"/>
    <lineage>
        <taxon>Bacteria</taxon>
        <taxon>Pseudomonadati</taxon>
        <taxon>Pseudomonadota</taxon>
        <taxon>Alphaproteobacteria</taxon>
        <taxon>Rhodobacterales</taxon>
        <taxon>Paracoccaceae</taxon>
        <taxon>Pseudooceanicola</taxon>
    </lineage>
</organism>
<evidence type="ECO:0000256" key="5">
    <source>
        <dbReference type="ARBA" id="ARBA00022840"/>
    </source>
</evidence>
<name>A0A6L7FYV3_9RHOB</name>
<gene>
    <name evidence="10 13" type="primary">parE</name>
    <name evidence="13" type="ORF">GR170_05510</name>
</gene>
<evidence type="ECO:0000259" key="12">
    <source>
        <dbReference type="PROSITE" id="PS50880"/>
    </source>
</evidence>
<dbReference type="NCBIfam" id="TIGR01055">
    <property type="entry name" value="parE_Gneg"/>
    <property type="match status" value="1"/>
</dbReference>
<evidence type="ECO:0000256" key="1">
    <source>
        <dbReference type="ARBA" id="ARBA00000185"/>
    </source>
</evidence>
<dbReference type="RefSeq" id="WP_160892387.1">
    <property type="nucleotide sequence ID" value="NZ_WUMU01000003.1"/>
</dbReference>
<feature type="binding site" evidence="10">
    <location>
        <position position="81"/>
    </location>
    <ligand>
        <name>ATP</name>
        <dbReference type="ChEBI" id="CHEBI:30616"/>
    </ligand>
</feature>
<dbReference type="InterPro" id="IPR018522">
    <property type="entry name" value="TopoIIA_CS"/>
</dbReference>
<dbReference type="Proteomes" id="UP000477911">
    <property type="component" value="Unassembled WGS sequence"/>
</dbReference>
<dbReference type="PROSITE" id="PS00177">
    <property type="entry name" value="TOPOISOMERASE_II"/>
    <property type="match status" value="1"/>
</dbReference>
<comment type="catalytic activity">
    <reaction evidence="1 10">
        <text>ATP-dependent breakage, passage and rejoining of double-stranded DNA.</text>
        <dbReference type="EC" id="5.6.2.2"/>
    </reaction>
</comment>
<feature type="domain" description="Toprim" evidence="12">
    <location>
        <begin position="433"/>
        <end position="547"/>
    </location>
</feature>
<dbReference type="InterPro" id="IPR013760">
    <property type="entry name" value="Topo_IIA-like_dom_sf"/>
</dbReference>
<comment type="similarity">
    <text evidence="10">Belongs to the type II topoisomerase family. ParE type 1 subfamily.</text>
</comment>
<dbReference type="FunFam" id="3.40.50.670:FF:000001">
    <property type="entry name" value="DNA topoisomerase 2"/>
    <property type="match status" value="1"/>
</dbReference>
<keyword evidence="14" id="KW-1185">Reference proteome</keyword>
<evidence type="ECO:0000313" key="14">
    <source>
        <dbReference type="Proteomes" id="UP000477911"/>
    </source>
</evidence>
<evidence type="ECO:0000256" key="7">
    <source>
        <dbReference type="ARBA" id="ARBA00023029"/>
    </source>
</evidence>
<dbReference type="InterPro" id="IPR001241">
    <property type="entry name" value="Topo_IIA"/>
</dbReference>
<dbReference type="Gene3D" id="3.30.565.10">
    <property type="entry name" value="Histidine kinase-like ATPase, C-terminal domain"/>
    <property type="match status" value="1"/>
</dbReference>
<dbReference type="GO" id="GO:0003918">
    <property type="term" value="F:DNA topoisomerase type II (double strand cut, ATP-hydrolyzing) activity"/>
    <property type="evidence" value="ECO:0007669"/>
    <property type="project" value="UniProtKB-UniRule"/>
</dbReference>
<dbReference type="SUPFAM" id="SSF55874">
    <property type="entry name" value="ATPase domain of HSP90 chaperone/DNA topoisomerase II/histidine kinase"/>
    <property type="match status" value="1"/>
</dbReference>
<evidence type="ECO:0000256" key="8">
    <source>
        <dbReference type="ARBA" id="ARBA00023125"/>
    </source>
</evidence>
<keyword evidence="3" id="KW-0479">Metal-binding</keyword>
<feature type="region of interest" description="Disordered" evidence="11">
    <location>
        <begin position="160"/>
        <end position="184"/>
    </location>
</feature>
<dbReference type="InterPro" id="IPR002288">
    <property type="entry name" value="DNA_gyrase_B_C"/>
</dbReference>
<dbReference type="GO" id="GO:0046872">
    <property type="term" value="F:metal ion binding"/>
    <property type="evidence" value="ECO:0007669"/>
    <property type="project" value="UniProtKB-KW"/>
</dbReference>
<evidence type="ECO:0000256" key="6">
    <source>
        <dbReference type="ARBA" id="ARBA00022842"/>
    </source>
</evidence>
<keyword evidence="9 10" id="KW-0413">Isomerase</keyword>
<keyword evidence="7 10" id="KW-0799">Topoisomerase</keyword>
<dbReference type="PRINTS" id="PR00418">
    <property type="entry name" value="TPI2FAMILY"/>
</dbReference>
<dbReference type="PROSITE" id="PS50880">
    <property type="entry name" value="TOPRIM"/>
    <property type="match status" value="1"/>
</dbReference>
<comment type="function">
    <text evidence="10">Topoisomerase IV is essential for chromosome segregation. It relaxes supercoiled DNA. Performs the decatenation events required during the replication of a circular DNA molecule.</text>
</comment>
<dbReference type="PANTHER" id="PTHR45866:SF4">
    <property type="entry name" value="DNA TOPOISOMERASE 4 SUBUNIT B"/>
    <property type="match status" value="1"/>
</dbReference>
<dbReference type="Pfam" id="PF02518">
    <property type="entry name" value="HATPase_c"/>
    <property type="match status" value="1"/>
</dbReference>
<comment type="cofactor">
    <cofactor evidence="2">
        <name>Mg(2+)</name>
        <dbReference type="ChEBI" id="CHEBI:18420"/>
    </cofactor>
</comment>
<feature type="site" description="Interaction with DNA" evidence="10">
    <location>
        <position position="636"/>
    </location>
</feature>
<dbReference type="InterPro" id="IPR006171">
    <property type="entry name" value="TOPRIM_dom"/>
</dbReference>
<dbReference type="SMART" id="SM00433">
    <property type="entry name" value="TOP2c"/>
    <property type="match status" value="1"/>
</dbReference>
<dbReference type="InterPro" id="IPR003594">
    <property type="entry name" value="HATPase_dom"/>
</dbReference>
<evidence type="ECO:0000256" key="4">
    <source>
        <dbReference type="ARBA" id="ARBA00022741"/>
    </source>
</evidence>
<dbReference type="InterPro" id="IPR014721">
    <property type="entry name" value="Ribsml_uS5_D2-typ_fold_subgr"/>
</dbReference>
<dbReference type="SUPFAM" id="SSF56719">
    <property type="entry name" value="Type II DNA topoisomerase"/>
    <property type="match status" value="1"/>
</dbReference>
<dbReference type="SUPFAM" id="SSF54211">
    <property type="entry name" value="Ribosomal protein S5 domain 2-like"/>
    <property type="match status" value="1"/>
</dbReference>
<dbReference type="InterPro" id="IPR013759">
    <property type="entry name" value="Topo_IIA_B_C"/>
</dbReference>
<dbReference type="AlphaFoldDB" id="A0A6L7FYV3"/>
<sequence length="652" mass="72078">MADDLLNGTEPQTYDASSIEVLEGLEPVRKRPGMYIGGTDERALHHMVAEILDNSMDEAVAGHANRIEVELHSDYSITIRDNGRGMPFDPHPKFPGKSALEVILCTLHAGGKFSGKAYETSGGLHGVGASVVNALSDTMVVQVARDRKLVEQRFSRGTPLGPVQEIGAAPNRRGTTTTFHPDPEIFGSHKFKPARLFKSIRSKAYLFSGVEIRWKTAIDDGETPTDAVFHFPGGLSDYLTETLTKTSTYADQPFSGRVEFQERFGVPGRVEWAINWTPARDGFIQSYCNTVPTPEGGTHEAGFWAAILKGIRAYGELVNNKKASNITRDDLITGGCALVSCFIREPEFVGQTKDRLATVEAQKLVEGAVRDRFDNWLAADTKSAGAILDFLVLRAEERLRRRAEKETQRKSATKRLRLPGKLADCSNNSREGTELFLVEGDSAGGSAKMARNRKTQALLPLRGKILNVLGAASGKIGANQEIADMCQALGVGMGTKFNIDDLRYEKIIIMTDADVDGAHIASLLMTFFYTQMRPMIDQGHLYLACPPLFRLTQGARRLYVQDEAERDIWLEKGLGGKGKIDVSRFKGLGEMDAKDLKETTMDPTTRKLIRVTIDEDEPGETGDLVERLMGKKPELRFQYIQENARFVEELDI</sequence>
<dbReference type="Pfam" id="PF00986">
    <property type="entry name" value="DNA_gyraseB_C"/>
    <property type="match status" value="1"/>
</dbReference>
<dbReference type="EMBL" id="WUMU01000003">
    <property type="protein sequence ID" value="MXN17284.1"/>
    <property type="molecule type" value="Genomic_DNA"/>
</dbReference>
<dbReference type="GO" id="GO:0003677">
    <property type="term" value="F:DNA binding"/>
    <property type="evidence" value="ECO:0007669"/>
    <property type="project" value="UniProtKB-UniRule"/>
</dbReference>
<protein>
    <recommendedName>
        <fullName evidence="10">DNA topoisomerase 4 subunit B</fullName>
        <ecNumber evidence="10">5.6.2.2</ecNumber>
    </recommendedName>
    <alternativeName>
        <fullName evidence="10">Topoisomerase IV subunit B</fullName>
    </alternativeName>
</protein>